<organism evidence="1 2">
    <name type="scientific">Bacillus atrophaeus (strain 1942)</name>
    <dbReference type="NCBI Taxonomy" id="720555"/>
    <lineage>
        <taxon>Bacteria</taxon>
        <taxon>Bacillati</taxon>
        <taxon>Bacillota</taxon>
        <taxon>Bacilli</taxon>
        <taxon>Bacillales</taxon>
        <taxon>Bacillaceae</taxon>
        <taxon>Bacillus</taxon>
    </lineage>
</organism>
<sequence>MAPEGFAAEAGLATRHADRHKTVDRVMEMIDFIKRPPIVVV</sequence>
<accession>A0ABM5M471</accession>
<evidence type="ECO:0000313" key="1">
    <source>
        <dbReference type="EMBL" id="ADP34811.1"/>
    </source>
</evidence>
<reference evidence="1 2" key="1">
    <citation type="journal article" date="2011" name="Front. Microbiol.">
        <title>Genomic signatures of strain selection and enhancement in Bacillus atrophaeus var. globigii, a historical biowarfare simulant.</title>
        <authorList>
            <person name="Gibbons H.S."/>
            <person name="Broomall S.M."/>
            <person name="McNew L.A."/>
            <person name="Daligault H."/>
            <person name="Chapman C."/>
            <person name="Bruce D."/>
            <person name="Karavis M."/>
            <person name="Krepps M."/>
            <person name="McGregor P.A."/>
            <person name="Hong C."/>
            <person name="Park K.H."/>
            <person name="Akmal A."/>
            <person name="Feldman A."/>
            <person name="Lin J.S."/>
            <person name="Chang W.E."/>
            <person name="Higgs B.W."/>
            <person name="Demirev P."/>
            <person name="Lindquist J."/>
            <person name="Liem A."/>
            <person name="Fochler E."/>
            <person name="Read T.D."/>
            <person name="Tapia R."/>
            <person name="Johnson S."/>
            <person name="Bishop-Lilly K.A."/>
            <person name="Detter C."/>
            <person name="Han C."/>
            <person name="Sozhamannan S."/>
            <person name="Rosenzweig C.N."/>
            <person name="Skowronski E.W."/>
        </authorList>
    </citation>
    <scope>NUCLEOTIDE SEQUENCE [LARGE SCALE GENOMIC DNA]</scope>
    <source>
        <strain evidence="1 2">1942</strain>
    </source>
</reference>
<gene>
    <name evidence="1" type="ordered locus">BATR1942_19475</name>
</gene>
<protein>
    <submittedName>
        <fullName evidence="1">Uncharacterized protein</fullName>
    </submittedName>
</protein>
<keyword evidence="2" id="KW-1185">Reference proteome</keyword>
<evidence type="ECO:0000313" key="2">
    <source>
        <dbReference type="Proteomes" id="UP000006867"/>
    </source>
</evidence>
<dbReference type="Proteomes" id="UP000006867">
    <property type="component" value="Chromosome"/>
</dbReference>
<name>A0ABM5M471_BACA1</name>
<proteinExistence type="predicted"/>
<dbReference type="EMBL" id="CP002207">
    <property type="protein sequence ID" value="ADP34811.1"/>
    <property type="molecule type" value="Genomic_DNA"/>
</dbReference>